<evidence type="ECO:0000313" key="3">
    <source>
        <dbReference type="EMBL" id="EED95552.1"/>
    </source>
</evidence>
<dbReference type="Gene3D" id="3.30.450.20">
    <property type="entry name" value="PAS domain"/>
    <property type="match status" value="1"/>
</dbReference>
<dbReference type="InParanoid" id="B8BW11"/>
<dbReference type="KEGG" id="tps:THAPSDRAFT_261606"/>
<feature type="region of interest" description="Disordered" evidence="1">
    <location>
        <begin position="148"/>
        <end position="237"/>
    </location>
</feature>
<feature type="compositionally biased region" description="Gly residues" evidence="1">
    <location>
        <begin position="96"/>
        <end position="111"/>
    </location>
</feature>
<dbReference type="EMBL" id="CM000639">
    <property type="protein sequence ID" value="EED95552.1"/>
    <property type="molecule type" value="Genomic_DNA"/>
</dbReference>
<evidence type="ECO:0000259" key="2">
    <source>
        <dbReference type="PROSITE" id="PS50112"/>
    </source>
</evidence>
<proteinExistence type="predicted"/>
<dbReference type="SUPFAM" id="SSF55785">
    <property type="entry name" value="PYP-like sensor domain (PAS domain)"/>
    <property type="match status" value="1"/>
</dbReference>
<accession>B8BW11</accession>
<sequence>MTKDNARLRRQALILSYLPDPVIAITTSGEITFCSMQVERVLHHKMSDLLGASIEQIIVPSSRDAIRRLVRDLVVAEQQAHQASVGEGAEEAAENGLGGENGASGSSGGGGVERRSGNSSNANIISEQSSELSFPLLEVKVKAGQTSTEVAAGEDVSDSSGDPPIKNEKQRSNDASPTEVSSLTNQKSSFGTENTCTGEENCPPLSKKVKIVKTAEKTKSPGESDESTSSNNLTKNVELCKLKGTEQVRFSHKDDVMGASVTANNADAKLSSLMHYETEENNLPVKEEQLVQKQKAEDQPSIRRKHVLASGSEKQEERSSSSAESSLSKTSKAKKRSGNSSDDSGYRESNESPEESNEFSEDSSSSSASFENASKKKG</sequence>
<dbReference type="GeneID" id="7452125"/>
<organism evidence="3 4">
    <name type="scientific">Thalassiosira pseudonana</name>
    <name type="common">Marine diatom</name>
    <name type="synonym">Cyclotella nana</name>
    <dbReference type="NCBI Taxonomy" id="35128"/>
    <lineage>
        <taxon>Eukaryota</taxon>
        <taxon>Sar</taxon>
        <taxon>Stramenopiles</taxon>
        <taxon>Ochrophyta</taxon>
        <taxon>Bacillariophyta</taxon>
        <taxon>Coscinodiscophyceae</taxon>
        <taxon>Thalassiosirophycidae</taxon>
        <taxon>Thalassiosirales</taxon>
        <taxon>Thalassiosiraceae</taxon>
        <taxon>Thalassiosira</taxon>
    </lineage>
</organism>
<protein>
    <submittedName>
        <fullName evidence="3">Pas-domain protein</fullName>
    </submittedName>
</protein>
<feature type="region of interest" description="Disordered" evidence="1">
    <location>
        <begin position="80"/>
        <end position="120"/>
    </location>
</feature>
<dbReference type="GO" id="GO:0006355">
    <property type="term" value="P:regulation of DNA-templated transcription"/>
    <property type="evidence" value="ECO:0007669"/>
    <property type="project" value="InterPro"/>
</dbReference>
<dbReference type="PaxDb" id="35128-Thaps261606"/>
<dbReference type="InterPro" id="IPR013767">
    <property type="entry name" value="PAS_fold"/>
</dbReference>
<feature type="compositionally biased region" description="Low complexity" evidence="1">
    <location>
        <begin position="362"/>
        <end position="372"/>
    </location>
</feature>
<name>B8BW11_THAPS</name>
<feature type="compositionally biased region" description="Basic and acidic residues" evidence="1">
    <location>
        <begin position="213"/>
        <end position="222"/>
    </location>
</feature>
<dbReference type="eggNOG" id="ENOG502T7D9">
    <property type="taxonomic scope" value="Eukaryota"/>
</dbReference>
<reference evidence="3 4" key="1">
    <citation type="journal article" date="2004" name="Science">
        <title>The genome of the diatom Thalassiosira pseudonana: ecology, evolution, and metabolism.</title>
        <authorList>
            <person name="Armbrust E.V."/>
            <person name="Berges J.A."/>
            <person name="Bowler C."/>
            <person name="Green B.R."/>
            <person name="Martinez D."/>
            <person name="Putnam N.H."/>
            <person name="Zhou S."/>
            <person name="Allen A.E."/>
            <person name="Apt K.E."/>
            <person name="Bechner M."/>
            <person name="Brzezinski M.A."/>
            <person name="Chaal B.K."/>
            <person name="Chiovitti A."/>
            <person name="Davis A.K."/>
            <person name="Demarest M.S."/>
            <person name="Detter J.C."/>
            <person name="Glavina T."/>
            <person name="Goodstein D."/>
            <person name="Hadi M.Z."/>
            <person name="Hellsten U."/>
            <person name="Hildebrand M."/>
            <person name="Jenkins B.D."/>
            <person name="Jurka J."/>
            <person name="Kapitonov V.V."/>
            <person name="Kroger N."/>
            <person name="Lau W.W."/>
            <person name="Lane T.W."/>
            <person name="Larimer F.W."/>
            <person name="Lippmeier J.C."/>
            <person name="Lucas S."/>
            <person name="Medina M."/>
            <person name="Montsant A."/>
            <person name="Obornik M."/>
            <person name="Parker M.S."/>
            <person name="Palenik B."/>
            <person name="Pazour G.J."/>
            <person name="Richardson P.M."/>
            <person name="Rynearson T.A."/>
            <person name="Saito M.A."/>
            <person name="Schwartz D.C."/>
            <person name="Thamatrakoln K."/>
            <person name="Valentin K."/>
            <person name="Vardi A."/>
            <person name="Wilkerson F.P."/>
            <person name="Rokhsar D.S."/>
        </authorList>
    </citation>
    <scope>NUCLEOTIDE SEQUENCE [LARGE SCALE GENOMIC DNA]</scope>
    <source>
        <strain evidence="3 4">CCMP1335</strain>
    </source>
</reference>
<dbReference type="InterPro" id="IPR035965">
    <property type="entry name" value="PAS-like_dom_sf"/>
</dbReference>
<feature type="region of interest" description="Disordered" evidence="1">
    <location>
        <begin position="272"/>
        <end position="378"/>
    </location>
</feature>
<feature type="compositionally biased region" description="Polar residues" evidence="1">
    <location>
        <begin position="173"/>
        <end position="198"/>
    </location>
</feature>
<dbReference type="PROSITE" id="PS50112">
    <property type="entry name" value="PAS"/>
    <property type="match status" value="1"/>
</dbReference>
<dbReference type="SMART" id="SM00091">
    <property type="entry name" value="PAS"/>
    <property type="match status" value="1"/>
</dbReference>
<feature type="compositionally biased region" description="Basic and acidic residues" evidence="1">
    <location>
        <begin position="285"/>
        <end position="301"/>
    </location>
</feature>
<dbReference type="CDD" id="cd00130">
    <property type="entry name" value="PAS"/>
    <property type="match status" value="1"/>
</dbReference>
<dbReference type="HOGENOM" id="CLU_732596_0_0_1"/>
<reference evidence="3 4" key="2">
    <citation type="journal article" date="2008" name="Nature">
        <title>The Phaeodactylum genome reveals the evolutionary history of diatom genomes.</title>
        <authorList>
            <person name="Bowler C."/>
            <person name="Allen A.E."/>
            <person name="Badger J.H."/>
            <person name="Grimwood J."/>
            <person name="Jabbari K."/>
            <person name="Kuo A."/>
            <person name="Maheswari U."/>
            <person name="Martens C."/>
            <person name="Maumus F."/>
            <person name="Otillar R.P."/>
            <person name="Rayko E."/>
            <person name="Salamov A."/>
            <person name="Vandepoele K."/>
            <person name="Beszteri B."/>
            <person name="Gruber A."/>
            <person name="Heijde M."/>
            <person name="Katinka M."/>
            <person name="Mock T."/>
            <person name="Valentin K."/>
            <person name="Verret F."/>
            <person name="Berges J.A."/>
            <person name="Brownlee C."/>
            <person name="Cadoret J.P."/>
            <person name="Chiovitti A."/>
            <person name="Choi C.J."/>
            <person name="Coesel S."/>
            <person name="De Martino A."/>
            <person name="Detter J.C."/>
            <person name="Durkin C."/>
            <person name="Falciatore A."/>
            <person name="Fournet J."/>
            <person name="Haruta M."/>
            <person name="Huysman M.J."/>
            <person name="Jenkins B.D."/>
            <person name="Jiroutova K."/>
            <person name="Jorgensen R.E."/>
            <person name="Joubert Y."/>
            <person name="Kaplan A."/>
            <person name="Kroger N."/>
            <person name="Kroth P.G."/>
            <person name="La Roche J."/>
            <person name="Lindquist E."/>
            <person name="Lommer M."/>
            <person name="Martin-Jezequel V."/>
            <person name="Lopez P.J."/>
            <person name="Lucas S."/>
            <person name="Mangogna M."/>
            <person name="McGinnis K."/>
            <person name="Medlin L.K."/>
            <person name="Montsant A."/>
            <person name="Oudot-Le Secq M.P."/>
            <person name="Napoli C."/>
            <person name="Obornik M."/>
            <person name="Parker M.S."/>
            <person name="Petit J.L."/>
            <person name="Porcel B.M."/>
            <person name="Poulsen N."/>
            <person name="Robison M."/>
            <person name="Rychlewski L."/>
            <person name="Rynearson T.A."/>
            <person name="Schmutz J."/>
            <person name="Shapiro H."/>
            <person name="Siaut M."/>
            <person name="Stanley M."/>
            <person name="Sussman M.R."/>
            <person name="Taylor A.R."/>
            <person name="Vardi A."/>
            <person name="von Dassow P."/>
            <person name="Vyverman W."/>
            <person name="Willis A."/>
            <person name="Wyrwicz L.S."/>
            <person name="Rokhsar D.S."/>
            <person name="Weissenbach J."/>
            <person name="Armbrust E.V."/>
            <person name="Green B.R."/>
            <person name="Van de Peer Y."/>
            <person name="Grigoriev I.V."/>
        </authorList>
    </citation>
    <scope>NUCLEOTIDE SEQUENCE [LARGE SCALE GENOMIC DNA]</scope>
    <source>
        <strain evidence="3 4">CCMP1335</strain>
    </source>
</reference>
<dbReference type="Proteomes" id="UP000001449">
    <property type="component" value="Chromosome 2"/>
</dbReference>
<evidence type="ECO:0000256" key="1">
    <source>
        <dbReference type="SAM" id="MobiDB-lite"/>
    </source>
</evidence>
<feature type="domain" description="PAS" evidence="2">
    <location>
        <begin position="7"/>
        <end position="77"/>
    </location>
</feature>
<dbReference type="RefSeq" id="XP_002288109.1">
    <property type="nucleotide sequence ID" value="XM_002288073.1"/>
</dbReference>
<dbReference type="Pfam" id="PF00989">
    <property type="entry name" value="PAS"/>
    <property type="match status" value="1"/>
</dbReference>
<keyword evidence="4" id="KW-1185">Reference proteome</keyword>
<dbReference type="AlphaFoldDB" id="B8BW11"/>
<feature type="compositionally biased region" description="Low complexity" evidence="1">
    <location>
        <begin position="320"/>
        <end position="330"/>
    </location>
</feature>
<evidence type="ECO:0000313" key="4">
    <source>
        <dbReference type="Proteomes" id="UP000001449"/>
    </source>
</evidence>
<dbReference type="InterPro" id="IPR000014">
    <property type="entry name" value="PAS"/>
</dbReference>
<feature type="compositionally biased region" description="Acidic residues" evidence="1">
    <location>
        <begin position="351"/>
        <end position="361"/>
    </location>
</feature>
<gene>
    <name evidence="3" type="ORF">THAPSDRAFT_261606</name>
</gene>